<dbReference type="Proteomes" id="UP000076770">
    <property type="component" value="Chromosome i"/>
</dbReference>
<evidence type="ECO:0000313" key="10">
    <source>
        <dbReference type="EMBL" id="AZF82038.1"/>
    </source>
</evidence>
<keyword evidence="2" id="KW-0547">Nucleotide-binding</keyword>
<keyword evidence="2" id="KW-0067">ATP-binding</keyword>
<dbReference type="OrthoDB" id="371918at2157"/>
<accession>A0A0E3K6E6</accession>
<feature type="domain" description="AAA+ ATPase" evidence="1">
    <location>
        <begin position="41"/>
        <end position="155"/>
    </location>
</feature>
<evidence type="ECO:0000313" key="12">
    <source>
        <dbReference type="EMBL" id="QPG48926.1"/>
    </source>
</evidence>
<dbReference type="EMBL" id="CP033237">
    <property type="protein sequence ID" value="AZF74203.1"/>
    <property type="molecule type" value="Genomic_DNA"/>
</dbReference>
<evidence type="ECO:0000313" key="11">
    <source>
        <dbReference type="EMBL" id="AZF84620.1"/>
    </source>
</evidence>
<dbReference type="Proteomes" id="UP000267993">
    <property type="component" value="Chromosome"/>
</dbReference>
<reference evidence="17" key="3">
    <citation type="submission" date="2016-04" db="EMBL/GenBank/DDBJ databases">
        <authorList>
            <person name="Shah S.A."/>
            <person name="Garrett R.A."/>
        </authorList>
    </citation>
    <scope>NUCLEOTIDE SEQUENCE [LARGE SCALE GENOMIC DNA]</scope>
    <source>
        <strain evidence="17">ATCC 35091 / DSM 1616 / JCM 8930 / NBRC 15331 / P1</strain>
    </source>
</reference>
<dbReference type="EMBL" id="LT549890">
    <property type="protein sequence ID" value="SAI85095.1"/>
    <property type="molecule type" value="Genomic_DNA"/>
</dbReference>
<sequence length="409" mass="47189">MEENIWWRGKDYIEEDEDIKKWNSAKFKWIPKEINKISLQPFSLNFIVGPRQVGKTTLIKLLIKKLLESNHNPLSIFYCSCDLVSDYEELLKRTRDYLKIRKQEGIKSSFIFLDEVTFVKEWYRAVKHLIDTGELTSDVVTVSGSSSLTILKQKESFPGRRGNGTDVILYPLSFSGYINVINPKIEVRPGWYSEIEELFESYLKVGGLPPSINGLSPLKTYTEWIIYEINRVGRDEMLAKQILSAVLSTTPSKVSYNSIAKEIGVNHRTVAEYIKLFNDMFLTLTLHFIDVNTGYYNYRKQIKIHFVDPLFYDVMSTWTGVKRPDDPIIVEGIVASHLSRIYSIGYTEVGKEEIDVVTLPEVIGYEVKYRERTKQVKVIAGKMKKVITLSKHGENDTFPVHLFLAELNI</sequence>
<dbReference type="GeneID" id="44130265"/>
<evidence type="ECO:0000313" key="22">
    <source>
        <dbReference type="Proteomes" id="UP000275843"/>
    </source>
</evidence>
<dbReference type="EMBL" id="CP033240">
    <property type="protein sequence ID" value="AZF82038.1"/>
    <property type="molecule type" value="Genomic_DNA"/>
</dbReference>
<dbReference type="GO" id="GO:0005524">
    <property type="term" value="F:ATP binding"/>
    <property type="evidence" value="ECO:0007669"/>
    <property type="project" value="UniProtKB-KW"/>
</dbReference>
<dbReference type="EMBL" id="CP011056">
    <property type="protein sequence ID" value="AKA77179.1"/>
    <property type="molecule type" value="Genomic_DNA"/>
</dbReference>
<evidence type="ECO:0000313" key="16">
    <source>
        <dbReference type="Proteomes" id="UP000033106"/>
    </source>
</evidence>
<evidence type="ECO:0000313" key="6">
    <source>
        <dbReference type="EMBL" id="AZF71583.1"/>
    </source>
</evidence>
<dbReference type="EMBL" id="CP033235">
    <property type="protein sequence ID" value="AZF68963.1"/>
    <property type="molecule type" value="Genomic_DNA"/>
</dbReference>
<reference evidence="13" key="2">
    <citation type="submission" date="2016-04" db="EMBL/GenBank/DDBJ databases">
        <authorList>
            <person name="Evans L.H."/>
            <person name="Alamgir A."/>
            <person name="Owens N."/>
            <person name="Weber N.D."/>
            <person name="Virtaneva K."/>
            <person name="Barbian K."/>
            <person name="Babar A."/>
            <person name="Rosenke K."/>
        </authorList>
    </citation>
    <scope>NUCLEOTIDE SEQUENCE</scope>
    <source>
        <strain evidence="13">P1</strain>
    </source>
</reference>
<dbReference type="Proteomes" id="UP000273194">
    <property type="component" value="Chromosome"/>
</dbReference>
<dbReference type="InterPro" id="IPR041682">
    <property type="entry name" value="AAA_14"/>
</dbReference>
<gene>
    <name evidence="12" type="ORF">HFC64_02270</name>
    <name evidence="13" type="ORF">SSOP1_1541</name>
    <name evidence="4" type="ORF">SULA_2319</name>
    <name evidence="2" type="ORF">SULB_2320</name>
    <name evidence="3" type="ORF">SULC_2317</name>
    <name evidence="5" type="ORF">SULG_11735</name>
    <name evidence="6" type="ORF">SULH_11735</name>
    <name evidence="7" type="ORF">SULI_11735</name>
    <name evidence="8" type="ORF">SULM_11725</name>
    <name evidence="9" type="ORF">SULN_11725</name>
    <name evidence="10" type="ORF">SULO_11735</name>
    <name evidence="11" type="ORF">SULZ_11725</name>
</gene>
<dbReference type="Proteomes" id="UP000278715">
    <property type="component" value="Chromosome"/>
</dbReference>
<evidence type="ECO:0000313" key="14">
    <source>
        <dbReference type="Proteomes" id="UP000033057"/>
    </source>
</evidence>
<evidence type="ECO:0000313" key="24">
    <source>
        <dbReference type="Proteomes" id="UP000282269"/>
    </source>
</evidence>
<evidence type="ECO:0000313" key="21">
    <source>
        <dbReference type="Proteomes" id="UP000273443"/>
    </source>
</evidence>
<evidence type="ECO:0000313" key="15">
    <source>
        <dbReference type="Proteomes" id="UP000033085"/>
    </source>
</evidence>
<dbReference type="PANTHER" id="PTHR33295">
    <property type="entry name" value="ATPASE"/>
    <property type="match status" value="1"/>
</dbReference>
<dbReference type="EMBL" id="CP033236">
    <property type="protein sequence ID" value="AZF71583.1"/>
    <property type="molecule type" value="Genomic_DNA"/>
</dbReference>
<dbReference type="Proteomes" id="UP000033106">
    <property type="component" value="Chromosome"/>
</dbReference>
<dbReference type="Proteomes" id="UP000033057">
    <property type="component" value="Chromosome"/>
</dbReference>
<dbReference type="EMBL" id="CP033238">
    <property type="protein sequence ID" value="AZF76826.1"/>
    <property type="molecule type" value="Genomic_DNA"/>
</dbReference>
<organism evidence="2 15">
    <name type="scientific">Saccharolobus solfataricus</name>
    <name type="common">Sulfolobus solfataricus</name>
    <dbReference type="NCBI Taxonomy" id="2287"/>
    <lineage>
        <taxon>Archaea</taxon>
        <taxon>Thermoproteota</taxon>
        <taxon>Thermoprotei</taxon>
        <taxon>Sulfolobales</taxon>
        <taxon>Sulfolobaceae</taxon>
        <taxon>Saccharolobus</taxon>
    </lineage>
</organism>
<dbReference type="OMA" id="EWFRAIK"/>
<evidence type="ECO:0000313" key="25">
    <source>
        <dbReference type="Proteomes" id="UP000594632"/>
    </source>
</evidence>
<evidence type="ECO:0000259" key="1">
    <source>
        <dbReference type="SMART" id="SM00382"/>
    </source>
</evidence>
<proteinExistence type="predicted"/>
<dbReference type="InterPro" id="IPR003593">
    <property type="entry name" value="AAA+_ATPase"/>
</dbReference>
<name>A0A0E3K6E6_SACSO</name>
<dbReference type="Pfam" id="PF13635">
    <property type="entry name" value="DUF4143"/>
    <property type="match status" value="1"/>
</dbReference>
<dbReference type="Proteomes" id="UP000269431">
    <property type="component" value="Chromosome"/>
</dbReference>
<dbReference type="EMBL" id="CP011055">
    <property type="protein sequence ID" value="AKA74483.1"/>
    <property type="molecule type" value="Genomic_DNA"/>
</dbReference>
<dbReference type="InterPro" id="IPR027417">
    <property type="entry name" value="P-loop_NTPase"/>
</dbReference>
<dbReference type="Gene3D" id="3.40.50.300">
    <property type="entry name" value="P-loop containing nucleotide triphosphate hydrolases"/>
    <property type="match status" value="1"/>
</dbReference>
<evidence type="ECO:0000313" key="23">
    <source>
        <dbReference type="Proteomes" id="UP000278715"/>
    </source>
</evidence>
<evidence type="ECO:0000313" key="3">
    <source>
        <dbReference type="EMBL" id="AKA77179.1"/>
    </source>
</evidence>
<evidence type="ECO:0000313" key="13">
    <source>
        <dbReference type="EMBL" id="SAI85095.1"/>
    </source>
</evidence>
<reference evidence="2" key="5">
    <citation type="submission" date="2018-10" db="EMBL/GenBank/DDBJ databases">
        <authorList>
            <person name="McCarthy S."/>
            <person name="Gradnigo J."/>
            <person name="Johnson T."/>
            <person name="Payne S."/>
            <person name="Lipzen A."/>
            <person name="Schackwitz W."/>
            <person name="Martin J."/>
            <person name="Moriyama E."/>
            <person name="Blum P."/>
        </authorList>
    </citation>
    <scope>NUCLEOTIDE SEQUENCE</scope>
    <source>
        <strain evidence="2">SARC-B</strain>
        <strain evidence="3">SARC-C</strain>
        <strain evidence="4">SULA</strain>
    </source>
</reference>
<evidence type="ECO:0000313" key="18">
    <source>
        <dbReference type="Proteomes" id="UP000267993"/>
    </source>
</evidence>
<evidence type="ECO:0000313" key="8">
    <source>
        <dbReference type="EMBL" id="AZF76826.1"/>
    </source>
</evidence>
<dbReference type="Proteomes" id="UP000033085">
    <property type="component" value="Chromosome"/>
</dbReference>
<dbReference type="EMBL" id="CP033239">
    <property type="protein sequence ID" value="AZF79433.1"/>
    <property type="molecule type" value="Genomic_DNA"/>
</dbReference>
<dbReference type="EMBL" id="CP033241">
    <property type="protein sequence ID" value="AZF84620.1"/>
    <property type="molecule type" value="Genomic_DNA"/>
</dbReference>
<dbReference type="EMBL" id="CP050869">
    <property type="protein sequence ID" value="QPG48926.1"/>
    <property type="molecule type" value="Genomic_DNA"/>
</dbReference>
<evidence type="ECO:0000313" key="4">
    <source>
        <dbReference type="EMBL" id="AKA79871.1"/>
    </source>
</evidence>
<dbReference type="EMBL" id="CP011057">
    <property type="protein sequence ID" value="AKA79871.1"/>
    <property type="molecule type" value="Genomic_DNA"/>
</dbReference>
<dbReference type="PATRIC" id="fig|2287.6.peg.2423"/>
<evidence type="ECO:0000313" key="17">
    <source>
        <dbReference type="Proteomes" id="UP000076770"/>
    </source>
</evidence>
<dbReference type="AlphaFoldDB" id="A0A0E3K6E6"/>
<dbReference type="Proteomes" id="UP000594632">
    <property type="component" value="Chromosome"/>
</dbReference>
<dbReference type="RefSeq" id="WP_009988833.1">
    <property type="nucleotide sequence ID" value="NZ_CP011055.2"/>
</dbReference>
<evidence type="ECO:0000313" key="2">
    <source>
        <dbReference type="EMBL" id="AKA74483.1"/>
    </source>
</evidence>
<dbReference type="GeneID" id="1454431"/>
<dbReference type="Pfam" id="PF13173">
    <property type="entry name" value="AAA_14"/>
    <property type="match status" value="1"/>
</dbReference>
<dbReference type="Proteomes" id="UP000273443">
    <property type="component" value="Chromosome"/>
</dbReference>
<dbReference type="Proteomes" id="UP000275843">
    <property type="component" value="Chromosome"/>
</dbReference>
<evidence type="ECO:0000313" key="20">
    <source>
        <dbReference type="Proteomes" id="UP000273194"/>
    </source>
</evidence>
<protein>
    <submittedName>
        <fullName evidence="2">ATP-binding protein</fullName>
    </submittedName>
    <submittedName>
        <fullName evidence="13">ATPase AAA</fullName>
    </submittedName>
</protein>
<evidence type="ECO:0000313" key="9">
    <source>
        <dbReference type="EMBL" id="AZF79433.1"/>
    </source>
</evidence>
<dbReference type="KEGG" id="ssoa:SULA_2319"/>
<dbReference type="Proteomes" id="UP000282269">
    <property type="component" value="Chromosome"/>
</dbReference>
<evidence type="ECO:0000313" key="7">
    <source>
        <dbReference type="EMBL" id="AZF74203.1"/>
    </source>
</evidence>
<dbReference type="SUPFAM" id="SSF52540">
    <property type="entry name" value="P-loop containing nucleoside triphosphate hydrolases"/>
    <property type="match status" value="1"/>
</dbReference>
<reference evidence="18 19" key="4">
    <citation type="journal article" date="2018" name="Proc. Natl. Acad. Sci. U.S.A.">
        <title>Nonmutational mechanism of inheritance in the Archaeon Sulfolobus solfataricus.</title>
        <authorList>
            <person name="Payne S."/>
            <person name="McCarthy S."/>
            <person name="Johnson T."/>
            <person name="North E."/>
            <person name="Blum P."/>
        </authorList>
    </citation>
    <scope>NUCLEOTIDE SEQUENCE [LARGE SCALE GENOMIC DNA]</scope>
    <source>
        <strain evidence="6 18">SARC-H</strain>
        <strain evidence="7 22">SARC-I</strain>
        <strain evidence="9 23">SARC-N</strain>
        <strain evidence="10 24">SARC-O</strain>
        <strain evidence="11 19">SUL120</strain>
        <strain evidence="5 20">SULG</strain>
        <strain evidence="8 21">SULM</strain>
    </source>
</reference>
<evidence type="ECO:0000313" key="19">
    <source>
        <dbReference type="Proteomes" id="UP000269431"/>
    </source>
</evidence>
<dbReference type="PANTHER" id="PTHR33295:SF18">
    <property type="entry name" value="AAA+ ATPASE DOMAIN-CONTAINING PROTEIN"/>
    <property type="match status" value="1"/>
</dbReference>
<dbReference type="InterPro" id="IPR025420">
    <property type="entry name" value="DUF4143"/>
</dbReference>
<reference evidence="12 25" key="6">
    <citation type="journal article" date="2020" name="Nat. Commun.">
        <title>The structures of two archaeal type IV pili illuminate evolutionary relationships.</title>
        <authorList>
            <person name="Wang F."/>
            <person name="Baquero D.P."/>
            <person name="Su Z."/>
            <person name="Beltran L.C."/>
            <person name="Prangishvili D."/>
            <person name="Krupovic M."/>
            <person name="Egelman E.H."/>
        </authorList>
    </citation>
    <scope>NUCLEOTIDE SEQUENCE [LARGE SCALE GENOMIC DNA]</scope>
    <source>
        <strain evidence="12 25">POZ149</strain>
    </source>
</reference>
<reference evidence="14 15" key="1">
    <citation type="journal article" date="2015" name="Genome Announc.">
        <title>Complete Genome Sequence of Sulfolobus solfataricus Strain 98/2 and Evolved Derivatives.</title>
        <authorList>
            <person name="McCarthy S."/>
            <person name="Gradnigo J."/>
            <person name="Johnson T."/>
            <person name="Payne S."/>
            <person name="Lipzen A."/>
            <person name="Martin J."/>
            <person name="Schackwitz W."/>
            <person name="Moriyama E."/>
            <person name="Blum P."/>
        </authorList>
    </citation>
    <scope>NUCLEOTIDE SEQUENCE [LARGE SCALE GENOMIC DNA]</scope>
    <source>
        <strain evidence="14">98/2 SULC</strain>
        <strain evidence="2">SARC-B</strain>
        <strain evidence="3">SARC-C</strain>
        <strain evidence="4 16">SULA</strain>
        <strain evidence="15">SULB</strain>
    </source>
</reference>
<dbReference type="SMART" id="SM00382">
    <property type="entry name" value="AAA"/>
    <property type="match status" value="1"/>
</dbReference>
<dbReference type="KEGG" id="ssof:SULC_2317"/>
<evidence type="ECO:0000313" key="5">
    <source>
        <dbReference type="EMBL" id="AZF68963.1"/>
    </source>
</evidence>
<dbReference type="KEGG" id="ssol:SULB_2320"/>